<dbReference type="PANTHER" id="PTHR23150">
    <property type="entry name" value="SULFATASE MODIFYING FACTOR 1, 2"/>
    <property type="match status" value="1"/>
</dbReference>
<dbReference type="Proteomes" id="UP000007735">
    <property type="component" value="Plasmid pSfHH103e"/>
</dbReference>
<dbReference type="InterPro" id="IPR016187">
    <property type="entry name" value="CTDL_fold"/>
</dbReference>
<keyword evidence="2" id="KW-0560">Oxidoreductase</keyword>
<evidence type="ECO:0000313" key="3">
    <source>
        <dbReference type="Proteomes" id="UP000007735"/>
    </source>
</evidence>
<dbReference type="EMBL" id="HE616899">
    <property type="protein sequence ID" value="CCE99625.1"/>
    <property type="molecule type" value="Genomic_DNA"/>
</dbReference>
<dbReference type="Gene3D" id="3.90.1580.10">
    <property type="entry name" value="paralog of FGE (formylglycine-generating enzyme)"/>
    <property type="match status" value="1"/>
</dbReference>
<feature type="domain" description="Sulfatase-modifying factor enzyme-like" evidence="1">
    <location>
        <begin position="113"/>
        <end position="332"/>
    </location>
</feature>
<dbReference type="EC" id="1.8.99.-" evidence="2"/>
<dbReference type="InterPro" id="IPR051043">
    <property type="entry name" value="Sulfatase_Mod_Factor_Kinase"/>
</dbReference>
<protein>
    <submittedName>
        <fullName evidence="2">Conserved uncharacterized protein</fullName>
        <ecNumber evidence="2">1.8.99.-</ecNumber>
    </submittedName>
</protein>
<reference evidence="2 3" key="1">
    <citation type="journal article" date="2012" name="J. Bacteriol.">
        <title>Genome sequence of the soybean symbiont Sinorhizobium fredii HH103.</title>
        <authorList>
            <person name="Weidner S."/>
            <person name="Becker A."/>
            <person name="Bonilla I."/>
            <person name="Jaenicke S."/>
            <person name="Lloret J."/>
            <person name="Margaret I."/>
            <person name="Puhler A."/>
            <person name="Ruiz-Sainz J.E."/>
            <person name="Schneiker-Bekel S."/>
            <person name="Szczepanowski R."/>
            <person name="Vinardell J.M."/>
            <person name="Zehner S."/>
            <person name="Gottfert M."/>
        </authorList>
    </citation>
    <scope>NUCLEOTIDE SEQUENCE [LARGE SCALE GENOMIC DNA]</scope>
    <source>
        <strain evidence="2 3">HH103</strain>
        <plasmid evidence="3">pSfHH103e</plasmid>
    </source>
</reference>
<dbReference type="AlphaFoldDB" id="G9AEZ3"/>
<dbReference type="Pfam" id="PF03781">
    <property type="entry name" value="FGE-sulfatase"/>
    <property type="match status" value="1"/>
</dbReference>
<evidence type="ECO:0000259" key="1">
    <source>
        <dbReference type="Pfam" id="PF03781"/>
    </source>
</evidence>
<dbReference type="InterPro" id="IPR042095">
    <property type="entry name" value="SUMF_sf"/>
</dbReference>
<sequence length="335" mass="35815">MWISSLIVEMLDGVDTPLCPAGHLPHKGGDRPAAAPRAPLPHRASLAARVASDAPVVPLANLPPCGGDARQGRGGCGRIRRSRRYQTGIAAIAFVMASGAIAAGHEPIAGNPLIEIPAGSFVFGRDDGLENERPRRVVQGRPFAINRTEITNRQYEAFVAASGHRRAFYADHPFLGLADRPVVGVSWADADAFCRHYGLALPSEQQYERAARGVEGNAFPWGHSSSDEARANVGADACCSGDDRDGYPKTAPADSFAAGASPEGVLNLVGNVWEWTRDIYAPYMGASAAENRYRVLRGGSWNSDAGHLTTTYRLAYDPDFRFAANGGFRCVRSSP</sequence>
<dbReference type="InterPro" id="IPR005532">
    <property type="entry name" value="SUMF_dom"/>
</dbReference>
<dbReference type="PANTHER" id="PTHR23150:SF19">
    <property type="entry name" value="FORMYLGLYCINE-GENERATING ENZYME"/>
    <property type="match status" value="1"/>
</dbReference>
<dbReference type="HOGENOM" id="CLU_012431_0_2_5"/>
<accession>G9AEZ3</accession>
<dbReference type="KEGG" id="sfh:SFHH103_05159"/>
<name>G9AEZ3_SINF1</name>
<gene>
    <name evidence="2" type="ordered locus">SFHH103_05159</name>
</gene>
<dbReference type="GO" id="GO:0120147">
    <property type="term" value="F:formylglycine-generating oxidase activity"/>
    <property type="evidence" value="ECO:0007669"/>
    <property type="project" value="TreeGrafter"/>
</dbReference>
<organism evidence="2 3">
    <name type="scientific">Sinorhizobium fredii (strain HH103)</name>
    <dbReference type="NCBI Taxonomy" id="1117943"/>
    <lineage>
        <taxon>Bacteria</taxon>
        <taxon>Pseudomonadati</taxon>
        <taxon>Pseudomonadota</taxon>
        <taxon>Alphaproteobacteria</taxon>
        <taxon>Hyphomicrobiales</taxon>
        <taxon>Rhizobiaceae</taxon>
        <taxon>Sinorhizobium/Ensifer group</taxon>
        <taxon>Sinorhizobium</taxon>
    </lineage>
</organism>
<evidence type="ECO:0000313" key="2">
    <source>
        <dbReference type="EMBL" id="CCE99625.1"/>
    </source>
</evidence>
<proteinExistence type="predicted"/>
<geneLocation type="plasmid" evidence="2 3">
    <name>pSfHH103e</name>
</geneLocation>
<dbReference type="SUPFAM" id="SSF56436">
    <property type="entry name" value="C-type lectin-like"/>
    <property type="match status" value="1"/>
</dbReference>
<keyword evidence="2" id="KW-0614">Plasmid</keyword>
<dbReference type="PATRIC" id="fig|380.5.peg.4716"/>